<dbReference type="EMBL" id="AP014568">
    <property type="protein sequence ID" value="BAO80613.1"/>
    <property type="molecule type" value="Genomic_DNA"/>
</dbReference>
<dbReference type="OrthoDB" id="5295943at2"/>
<dbReference type="Pfam" id="PF06676">
    <property type="entry name" value="DUF1178"/>
    <property type="match status" value="1"/>
</dbReference>
<proteinExistence type="predicted"/>
<protein>
    <submittedName>
        <fullName evidence="1">Uncharacterized protein conserved in bacteria</fullName>
    </submittedName>
</protein>
<name>A0A060NM56_9BURK</name>
<gene>
    <name evidence="1" type="ORF">SRAA_0759</name>
</gene>
<keyword evidence="2" id="KW-1185">Reference proteome</keyword>
<dbReference type="AlphaFoldDB" id="A0A060NM56"/>
<dbReference type="KEGG" id="cbaa:SRAA_0759"/>
<dbReference type="STRING" id="1458425.SRAA_0759"/>
<dbReference type="HOGENOM" id="CLU_112041_1_0_4"/>
<dbReference type="RefSeq" id="WP_045531092.1">
    <property type="nucleotide sequence ID" value="NZ_AP014568.1"/>
</dbReference>
<organism evidence="1 2">
    <name type="scientific">Serpentinimonas raichei</name>
    <dbReference type="NCBI Taxonomy" id="1458425"/>
    <lineage>
        <taxon>Bacteria</taxon>
        <taxon>Pseudomonadati</taxon>
        <taxon>Pseudomonadota</taxon>
        <taxon>Betaproteobacteria</taxon>
        <taxon>Burkholderiales</taxon>
        <taxon>Comamonadaceae</taxon>
        <taxon>Serpentinimonas</taxon>
    </lineage>
</organism>
<dbReference type="PIRSF" id="PIRSF032131">
    <property type="entry name" value="UCP032131"/>
    <property type="match status" value="1"/>
</dbReference>
<sequence length="153" mass="16401">MKVLDLACEQGHLFEGWFGSDADFQSQQSRALIDCPLCGSQKIEKRLSAPRLNLGKSVAADTLPADPAASAPILTAATAGQQAEALRLLRQVLAQTEDVGEQFAQQALQMHQGELEPRPIRGQTTAEQAAELIGSGVPIVQLPNLPLLKHTLQ</sequence>
<accession>A0A060NM56</accession>
<reference evidence="1 2" key="1">
    <citation type="journal article" date="2014" name="Nat. Commun.">
        <title>Physiological and genomic features of highly alkaliphilic hydrogen-utilizing Betaproteobacteria from a continental serpentinizing site.</title>
        <authorList>
            <person name="Suzuki S."/>
            <person name="Kuenen J.G."/>
            <person name="Schipper K."/>
            <person name="van der Velde S."/>
            <person name="Ishii S."/>
            <person name="Wu A."/>
            <person name="Sorokin D.Y."/>
            <person name="Tenney A."/>
            <person name="Meng X.Y."/>
            <person name="Morrill P.L."/>
            <person name="Kamagata Y."/>
            <person name="Muyzer G."/>
            <person name="Nealson K.H."/>
        </authorList>
    </citation>
    <scope>NUCLEOTIDE SEQUENCE [LARGE SCALE GENOMIC DNA]</scope>
    <source>
        <strain evidence="1 2">A1</strain>
    </source>
</reference>
<dbReference type="InterPro" id="IPR009562">
    <property type="entry name" value="DUF1178"/>
</dbReference>
<evidence type="ECO:0000313" key="1">
    <source>
        <dbReference type="EMBL" id="BAO80613.1"/>
    </source>
</evidence>
<evidence type="ECO:0000313" key="2">
    <source>
        <dbReference type="Proteomes" id="UP000067461"/>
    </source>
</evidence>
<dbReference type="Proteomes" id="UP000067461">
    <property type="component" value="Chromosome"/>
</dbReference>